<dbReference type="CDD" id="cd13983">
    <property type="entry name" value="STKc_WNK"/>
    <property type="match status" value="1"/>
</dbReference>
<dbReference type="SUPFAM" id="SSF56112">
    <property type="entry name" value="Protein kinase-like (PK-like)"/>
    <property type="match status" value="1"/>
</dbReference>
<organism evidence="12 13">
    <name type="scientific">Nannochloropsis salina CCMP1776</name>
    <dbReference type="NCBI Taxonomy" id="1027361"/>
    <lineage>
        <taxon>Eukaryota</taxon>
        <taxon>Sar</taxon>
        <taxon>Stramenopiles</taxon>
        <taxon>Ochrophyta</taxon>
        <taxon>Eustigmatophyceae</taxon>
        <taxon>Eustigmatales</taxon>
        <taxon>Monodopsidaceae</taxon>
        <taxon>Microchloropsis</taxon>
        <taxon>Microchloropsis salina</taxon>
    </lineage>
</organism>
<feature type="compositionally biased region" description="Polar residues" evidence="10">
    <location>
        <begin position="981"/>
        <end position="998"/>
    </location>
</feature>
<name>A0A4D9CYP9_9STRA</name>
<feature type="region of interest" description="Disordered" evidence="10">
    <location>
        <begin position="57"/>
        <end position="96"/>
    </location>
</feature>
<feature type="region of interest" description="Disordered" evidence="10">
    <location>
        <begin position="956"/>
        <end position="1028"/>
    </location>
</feature>
<dbReference type="SMART" id="SM00220">
    <property type="entry name" value="S_TKc"/>
    <property type="match status" value="1"/>
</dbReference>
<dbReference type="Pfam" id="PF00069">
    <property type="entry name" value="Pkinase"/>
    <property type="match status" value="1"/>
</dbReference>
<dbReference type="FunFam" id="1.10.510.10:FF:001565">
    <property type="entry name" value="WNK protein kinase"/>
    <property type="match status" value="1"/>
</dbReference>
<dbReference type="PROSITE" id="PS00108">
    <property type="entry name" value="PROTEIN_KINASE_ST"/>
    <property type="match status" value="1"/>
</dbReference>
<dbReference type="PANTHER" id="PTHR13902">
    <property type="entry name" value="SERINE/THREONINE-PROTEIN KINASE WNK WITH NO LYSINE -RELATED"/>
    <property type="match status" value="1"/>
</dbReference>
<evidence type="ECO:0000256" key="9">
    <source>
        <dbReference type="SAM" id="Coils"/>
    </source>
</evidence>
<feature type="compositionally biased region" description="Basic and acidic residues" evidence="10">
    <location>
        <begin position="69"/>
        <end position="87"/>
    </location>
</feature>
<dbReference type="FunFam" id="3.30.200.20:FF:000075">
    <property type="entry name" value="Probable serine/threonine-protein kinase WNK1"/>
    <property type="match status" value="1"/>
</dbReference>
<sequence>MIPYFKIKNEGLRAFVVGLCALGNIRGATSGKPTEESRIPRKELIFVYSSVLHTQQAVSAPLQPPVPPEKAREDAEHREQDGKEDGASRPSTPAPVAAAMREKGAAANMLSASGCTVGGGLGLLSATGLGGGSDGALSGMGDGRDPEEELRKQIIEYSPQKRYVRFNEVLGKGAYKMVYRAYDTKEGLLVAWNTISLAGLPKQEKIRIMHEVRLLEQLDHGNIISFFGSWVNREREEVVFITEILSSGSLKDFIKKVQVIRWKIIKRWCRQILRGLLYLHSHVPPIIHRDLKCDNIFINGSSGDLRIGDLGLSTYITGRTAPLSVLGTPEFMAPELYDEKYDEKVDVYAFGMCVLEMVTKETPYSECANAAQIYKKVIGQVAPKVLFRVCNLRARDFIRSCLASDPSQRPSVQDLLESNFLKQQEEDDEEVLVESPSTSSSSSPAPTWPAQPDLKKEEEQRPQRQEQQQPPGTGPHCVDTLRRGFDSPGGGKASGEGGKGGERGASKRVPDSPVTKAGGPGEKGRSSGRHGPGETLRRVSRAGKPLVAGGAPPAHSSQHLEHQRALRQEKKGPGGASRAGSKGEASSPSDSGGGSCSSDGDPAELRQDQLLGMHHQSHHHALQGHGAHEGGGPFPLPERTHSSHSLATSAHSEGSSSLHLYYDIPPTPALSRSGSEGTLESYNTSSPVQEGHFGGSALLEGPASSLPAPPSALLEAAQHQHLQSSGGTGGQLSHHQLQGQERDGKHAAWAASSPRHGGAERPPRHGPSPMSQTAGRGQQAPSAHHHHHQDPESWALLHVNEAEPPPPSTAAGSRGGLGPGGATRRGSGASYSPGMSSTEGNPPAPYQPHPQLSQTRCGGGSPGTGPTQQQQRPSASSAPRPVPTVQVRVGDTGASASSDVLCLVIRAKMKGKLRDIEFDFHLSDDDASQVAQEMVQELALPASDLGPVAATIRRLADESRRAREQEARERRDRAEILPPSTDLQRSSSMEGVSGTMNVGQYGGPQQKQGRGRGEAEEESELCRPGLSRSLSTNNMAHLAAMRASGHFQPDLSLDSLGNHQGQAHSRNHSADALVKQQLLEEQHRRQEGGGSHHIRSDASSDGGWSGGEGAGGGGRAGRWQMTGLPPHLQHFYPPSDDDLHRLSPAASQGEEFDSSSHSHAPSHLQGGASHTASFVLSSDDESTGERGDGGDDLECDGEITRLRSDYEKGLQRSQKAFSIRLENMRKSRQEKEESHRKLLEKHLRDMADFERKVRTAEKEQIMRLQELEEQWRTVKMEHRERRRLAKQAAAECGSLDGPNSSMPRAAP</sequence>
<dbReference type="InterPro" id="IPR008271">
    <property type="entry name" value="Ser/Thr_kinase_AS"/>
</dbReference>
<dbReference type="PROSITE" id="PS50011">
    <property type="entry name" value="PROTEIN_KINASE_DOM"/>
    <property type="match status" value="1"/>
</dbReference>
<comment type="catalytic activity">
    <reaction evidence="7">
        <text>L-threonyl-[protein] + ATP = O-phospho-L-threonyl-[protein] + ADP + H(+)</text>
        <dbReference type="Rhea" id="RHEA:46608"/>
        <dbReference type="Rhea" id="RHEA-COMP:11060"/>
        <dbReference type="Rhea" id="RHEA-COMP:11605"/>
        <dbReference type="ChEBI" id="CHEBI:15378"/>
        <dbReference type="ChEBI" id="CHEBI:30013"/>
        <dbReference type="ChEBI" id="CHEBI:30616"/>
        <dbReference type="ChEBI" id="CHEBI:61977"/>
        <dbReference type="ChEBI" id="CHEBI:456216"/>
        <dbReference type="EC" id="2.7.11.1"/>
    </reaction>
</comment>
<evidence type="ECO:0000256" key="4">
    <source>
        <dbReference type="ARBA" id="ARBA00022741"/>
    </source>
</evidence>
<dbReference type="GO" id="GO:0005524">
    <property type="term" value="F:ATP binding"/>
    <property type="evidence" value="ECO:0007669"/>
    <property type="project" value="UniProtKB-KW"/>
</dbReference>
<keyword evidence="5" id="KW-0418">Kinase</keyword>
<dbReference type="Gene3D" id="3.10.20.90">
    <property type="entry name" value="Phosphatidylinositol 3-kinase Catalytic Subunit, Chain A, domain 1"/>
    <property type="match status" value="1"/>
</dbReference>
<feature type="compositionally biased region" description="Polar residues" evidence="10">
    <location>
        <begin position="1297"/>
        <end position="1307"/>
    </location>
</feature>
<feature type="compositionally biased region" description="Low complexity" evidence="10">
    <location>
        <begin position="864"/>
        <end position="885"/>
    </location>
</feature>
<keyword evidence="13" id="KW-1185">Reference proteome</keyword>
<dbReference type="InterPro" id="IPR000719">
    <property type="entry name" value="Prot_kinase_dom"/>
</dbReference>
<dbReference type="Pfam" id="PF12202">
    <property type="entry name" value="OSR1_C"/>
    <property type="match status" value="1"/>
</dbReference>
<feature type="region of interest" description="Disordered" evidence="10">
    <location>
        <begin position="424"/>
        <end position="652"/>
    </location>
</feature>
<feature type="compositionally biased region" description="Gly residues" evidence="10">
    <location>
        <begin position="487"/>
        <end position="498"/>
    </location>
</feature>
<feature type="compositionally biased region" description="Low complexity" evidence="10">
    <location>
        <begin position="643"/>
        <end position="652"/>
    </location>
</feature>
<feature type="compositionally biased region" description="Low complexity" evidence="10">
    <location>
        <begin position="433"/>
        <end position="450"/>
    </location>
</feature>
<feature type="compositionally biased region" description="Polar residues" evidence="10">
    <location>
        <begin position="670"/>
        <end position="688"/>
    </location>
</feature>
<feature type="compositionally biased region" description="Basic and acidic residues" evidence="10">
    <location>
        <begin position="453"/>
        <end position="464"/>
    </location>
</feature>
<evidence type="ECO:0000256" key="2">
    <source>
        <dbReference type="ARBA" id="ARBA00022527"/>
    </source>
</evidence>
<dbReference type="OrthoDB" id="4062651at2759"/>
<evidence type="ECO:0000256" key="1">
    <source>
        <dbReference type="ARBA" id="ARBA00012513"/>
    </source>
</evidence>
<feature type="domain" description="Protein kinase" evidence="11">
    <location>
        <begin position="164"/>
        <end position="421"/>
    </location>
</feature>
<dbReference type="InterPro" id="IPR011009">
    <property type="entry name" value="Kinase-like_dom_sf"/>
</dbReference>
<gene>
    <name evidence="12" type="ORF">NSK_005391</name>
</gene>
<evidence type="ECO:0000256" key="10">
    <source>
        <dbReference type="SAM" id="MobiDB-lite"/>
    </source>
</evidence>
<dbReference type="EC" id="2.7.11.1" evidence="1"/>
<evidence type="ECO:0000259" key="11">
    <source>
        <dbReference type="PROSITE" id="PS50011"/>
    </source>
</evidence>
<feature type="compositionally biased region" description="Gly residues" evidence="10">
    <location>
        <begin position="1103"/>
        <end position="1116"/>
    </location>
</feature>
<keyword evidence="4" id="KW-0547">Nucleotide-binding</keyword>
<feature type="compositionally biased region" description="Basic and acidic residues" evidence="10">
    <location>
        <begin position="956"/>
        <end position="975"/>
    </location>
</feature>
<keyword evidence="3" id="KW-0808">Transferase</keyword>
<dbReference type="InterPro" id="IPR024678">
    <property type="entry name" value="Kinase_OSR1/WNK_CCT"/>
</dbReference>
<evidence type="ECO:0000256" key="3">
    <source>
        <dbReference type="ARBA" id="ARBA00022679"/>
    </source>
</evidence>
<feature type="region of interest" description="Disordered" evidence="10">
    <location>
        <begin position="1280"/>
        <end position="1307"/>
    </location>
</feature>
<evidence type="ECO:0000313" key="12">
    <source>
        <dbReference type="EMBL" id="TFJ83327.1"/>
    </source>
</evidence>
<reference evidence="12 13" key="1">
    <citation type="submission" date="2019-01" db="EMBL/GenBank/DDBJ databases">
        <title>Nuclear Genome Assembly of the Microalgal Biofuel strain Nannochloropsis salina CCMP1776.</title>
        <authorList>
            <person name="Hovde B."/>
        </authorList>
    </citation>
    <scope>NUCLEOTIDE SEQUENCE [LARGE SCALE GENOMIC DNA]</scope>
    <source>
        <strain evidence="12 13">CCMP1776</strain>
    </source>
</reference>
<comment type="caution">
    <text evidence="12">The sequence shown here is derived from an EMBL/GenBank/DDBJ whole genome shotgun (WGS) entry which is preliminary data.</text>
</comment>
<evidence type="ECO:0000256" key="5">
    <source>
        <dbReference type="ARBA" id="ARBA00022777"/>
    </source>
</evidence>
<dbReference type="EMBL" id="SDOX01000047">
    <property type="protein sequence ID" value="TFJ83327.1"/>
    <property type="molecule type" value="Genomic_DNA"/>
</dbReference>
<evidence type="ECO:0000313" key="13">
    <source>
        <dbReference type="Proteomes" id="UP000355283"/>
    </source>
</evidence>
<dbReference type="Proteomes" id="UP000355283">
    <property type="component" value="Unassembled WGS sequence"/>
</dbReference>
<proteinExistence type="predicted"/>
<feature type="compositionally biased region" description="Basic and acidic residues" evidence="10">
    <location>
        <begin position="499"/>
        <end position="510"/>
    </location>
</feature>
<feature type="compositionally biased region" description="Low complexity" evidence="10">
    <location>
        <begin position="695"/>
        <end position="739"/>
    </location>
</feature>
<feature type="coiled-coil region" evidence="9">
    <location>
        <begin position="1221"/>
        <end position="1259"/>
    </location>
</feature>
<protein>
    <recommendedName>
        <fullName evidence="1">non-specific serine/threonine protein kinase</fullName>
        <ecNumber evidence="1">2.7.11.1</ecNumber>
    </recommendedName>
</protein>
<feature type="compositionally biased region" description="Polar residues" evidence="10">
    <location>
        <begin position="769"/>
        <end position="781"/>
    </location>
</feature>
<evidence type="ECO:0000256" key="6">
    <source>
        <dbReference type="ARBA" id="ARBA00022840"/>
    </source>
</evidence>
<feature type="region of interest" description="Disordered" evidence="10">
    <location>
        <begin position="669"/>
        <end position="893"/>
    </location>
</feature>
<dbReference type="InterPro" id="IPR050588">
    <property type="entry name" value="WNK_Ser-Thr_kinase"/>
</dbReference>
<dbReference type="GO" id="GO:0004674">
    <property type="term" value="F:protein serine/threonine kinase activity"/>
    <property type="evidence" value="ECO:0007669"/>
    <property type="project" value="UniProtKB-KW"/>
</dbReference>
<feature type="compositionally biased region" description="Low complexity" evidence="10">
    <location>
        <begin position="586"/>
        <end position="600"/>
    </location>
</feature>
<evidence type="ECO:0000256" key="7">
    <source>
        <dbReference type="ARBA" id="ARBA00047899"/>
    </source>
</evidence>
<evidence type="ECO:0000256" key="8">
    <source>
        <dbReference type="ARBA" id="ARBA00048679"/>
    </source>
</evidence>
<feature type="region of interest" description="Disordered" evidence="10">
    <location>
        <begin position="1081"/>
        <end position="1168"/>
    </location>
</feature>
<accession>A0A4D9CYP9</accession>
<comment type="catalytic activity">
    <reaction evidence="8">
        <text>L-seryl-[protein] + ATP = O-phospho-L-seryl-[protein] + ADP + H(+)</text>
        <dbReference type="Rhea" id="RHEA:17989"/>
        <dbReference type="Rhea" id="RHEA-COMP:9863"/>
        <dbReference type="Rhea" id="RHEA-COMP:11604"/>
        <dbReference type="ChEBI" id="CHEBI:15378"/>
        <dbReference type="ChEBI" id="CHEBI:29999"/>
        <dbReference type="ChEBI" id="CHEBI:30616"/>
        <dbReference type="ChEBI" id="CHEBI:83421"/>
        <dbReference type="ChEBI" id="CHEBI:456216"/>
        <dbReference type="EC" id="2.7.11.1"/>
    </reaction>
</comment>
<feature type="compositionally biased region" description="Basic and acidic residues" evidence="10">
    <location>
        <begin position="558"/>
        <end position="572"/>
    </location>
</feature>
<dbReference type="Gene3D" id="1.10.510.10">
    <property type="entry name" value="Transferase(Phosphotransferase) domain 1"/>
    <property type="match status" value="1"/>
</dbReference>
<dbReference type="Gene3D" id="3.30.200.20">
    <property type="entry name" value="Phosphorylase Kinase, domain 1"/>
    <property type="match status" value="1"/>
</dbReference>
<keyword evidence="2" id="KW-0723">Serine/threonine-protein kinase</keyword>
<keyword evidence="6" id="KW-0067">ATP-binding</keyword>
<keyword evidence="9" id="KW-0175">Coiled coil</keyword>
<feature type="compositionally biased region" description="Gly residues" evidence="10">
    <location>
        <begin position="813"/>
        <end position="823"/>
    </location>
</feature>